<feature type="transmembrane region" description="Helical" evidence="1">
    <location>
        <begin position="481"/>
        <end position="504"/>
    </location>
</feature>
<keyword evidence="1" id="KW-1133">Transmembrane helix</keyword>
<organism evidence="2 3">
    <name type="scientific">Bodo saltans</name>
    <name type="common">Flagellated protozoan</name>
    <dbReference type="NCBI Taxonomy" id="75058"/>
    <lineage>
        <taxon>Eukaryota</taxon>
        <taxon>Discoba</taxon>
        <taxon>Euglenozoa</taxon>
        <taxon>Kinetoplastea</taxon>
        <taxon>Metakinetoplastina</taxon>
        <taxon>Eubodonida</taxon>
        <taxon>Bodonidae</taxon>
        <taxon>Bodo</taxon>
    </lineage>
</organism>
<keyword evidence="1" id="KW-0812">Transmembrane</keyword>
<protein>
    <submittedName>
        <fullName evidence="2">Membrane-associated protein, putative</fullName>
    </submittedName>
</protein>
<keyword evidence="3" id="KW-1185">Reference proteome</keyword>
<evidence type="ECO:0000256" key="1">
    <source>
        <dbReference type="SAM" id="Phobius"/>
    </source>
</evidence>
<dbReference type="VEuPathDB" id="TriTrypDB:BSAL_10705"/>
<evidence type="ECO:0000313" key="3">
    <source>
        <dbReference type="Proteomes" id="UP000051952"/>
    </source>
</evidence>
<dbReference type="AlphaFoldDB" id="A0A0S4KM40"/>
<proteinExistence type="predicted"/>
<keyword evidence="1" id="KW-0472">Membrane</keyword>
<reference evidence="3" key="1">
    <citation type="submission" date="2015-09" db="EMBL/GenBank/DDBJ databases">
        <authorList>
            <consortium name="Pathogen Informatics"/>
        </authorList>
    </citation>
    <scope>NUCLEOTIDE SEQUENCE [LARGE SCALE GENOMIC DNA]</scope>
    <source>
        <strain evidence="3">Lake Konstanz</strain>
    </source>
</reference>
<name>A0A0S4KM40_BODSA</name>
<dbReference type="EMBL" id="CYKH01001539">
    <property type="protein sequence ID" value="CUI14691.1"/>
    <property type="molecule type" value="Genomic_DNA"/>
</dbReference>
<gene>
    <name evidence="2" type="ORF">BSAL_10705</name>
</gene>
<dbReference type="Proteomes" id="UP000051952">
    <property type="component" value="Unassembled WGS sequence"/>
</dbReference>
<sequence length="538" mass="58112">MSRLFHPHYVPARLFYEERWLTSRFIFSCGQRSLRGHTLVVLLLIILSTHGAGVDTTAAWDDPFKQNWIVNGDTRPGNMTGWNCINDITFQQNCTIRNGTSDTFSSRWCNGHQLGNQLSGPFVPGVSANLSCRVTQSINVLKFPRLLTYIRTGLVTMHVNATLGSDNDIARFEIQLSNDADLLAPSQALSTDFFMCMQPFYFASEVPRHTTFISATFSCWMTADGQSCDGWGSDFSVVFKVKRQITSSQTPSNRTTTLYISSTRGLTRSVNISTTHSKRLSTFVTHSGMESVTKTNAATGNSNSRSHSLSVVARYSSSLTMSIAVTNISSPSWSEIKGNNTSAPTPSSSGFLLYSKQLSNSARKLSAWMTTDQSSTLRSSISATHSAKSKSSCLFGAITPSTVPPKSTALPTTAPVTSVTSTVNVGVTAASALLGAAAGGALMQASLGAAPCANNNGETPADRSSNPAMYLVSPFYGINDYAMVFGNIALVIAAALLHLTVVVIGPRVSRRQNRSLLQNLTRFRFPTFTIQAAVRFKG</sequence>
<accession>A0A0S4KM40</accession>
<evidence type="ECO:0000313" key="2">
    <source>
        <dbReference type="EMBL" id="CUI14691.1"/>
    </source>
</evidence>